<keyword evidence="2" id="KW-0575">Peroxidase</keyword>
<reference evidence="2" key="2">
    <citation type="journal article" date="2014" name="ISME J.">
        <title>Microbial stratification in low pH oxic and suboxic macroscopic growths along an acid mine drainage.</title>
        <authorList>
            <person name="Mendez-Garcia C."/>
            <person name="Mesa V."/>
            <person name="Sprenger R.R."/>
            <person name="Richter M."/>
            <person name="Diez M.S."/>
            <person name="Solano J."/>
            <person name="Bargiela R."/>
            <person name="Golyshina O.V."/>
            <person name="Manteca A."/>
            <person name="Ramos J.L."/>
            <person name="Gallego J.R."/>
            <person name="Llorente I."/>
            <person name="Martins Dos Santos V.A."/>
            <person name="Jensen O.N."/>
            <person name="Pelaez A.I."/>
            <person name="Sanchez J."/>
            <person name="Ferrer M."/>
        </authorList>
    </citation>
    <scope>NUCLEOTIDE SEQUENCE</scope>
</reference>
<proteinExistence type="predicted"/>
<feature type="domain" description="Carboxymuconolactone decarboxylase-like" evidence="1">
    <location>
        <begin position="43"/>
        <end position="90"/>
    </location>
</feature>
<dbReference type="NCBIfam" id="TIGR00778">
    <property type="entry name" value="ahpD_dom"/>
    <property type="match status" value="1"/>
</dbReference>
<evidence type="ECO:0000313" key="2">
    <source>
        <dbReference type="EMBL" id="EQD81214.1"/>
    </source>
</evidence>
<gene>
    <name evidence="2" type="ORF">B1A_00064</name>
</gene>
<dbReference type="SUPFAM" id="SSF69118">
    <property type="entry name" value="AhpD-like"/>
    <property type="match status" value="1"/>
</dbReference>
<dbReference type="GO" id="GO:0051920">
    <property type="term" value="F:peroxiredoxin activity"/>
    <property type="evidence" value="ECO:0007669"/>
    <property type="project" value="InterPro"/>
</dbReference>
<evidence type="ECO:0000259" key="1">
    <source>
        <dbReference type="Pfam" id="PF02627"/>
    </source>
</evidence>
<comment type="caution">
    <text evidence="2">The sequence shown here is derived from an EMBL/GenBank/DDBJ whole genome shotgun (WGS) entry which is preliminary data.</text>
</comment>
<dbReference type="PANTHER" id="PTHR35446">
    <property type="entry name" value="SI:CH211-175M2.5"/>
    <property type="match status" value="1"/>
</dbReference>
<reference evidence="2" key="1">
    <citation type="submission" date="2013-08" db="EMBL/GenBank/DDBJ databases">
        <authorList>
            <person name="Mendez C."/>
            <person name="Richter M."/>
            <person name="Ferrer M."/>
            <person name="Sanchez J."/>
        </authorList>
    </citation>
    <scope>NUCLEOTIDE SEQUENCE</scope>
</reference>
<name>T1DIM0_9ZZZZ</name>
<dbReference type="InterPro" id="IPR004675">
    <property type="entry name" value="AhpD_core"/>
</dbReference>
<dbReference type="AlphaFoldDB" id="T1DIM0"/>
<dbReference type="Gene3D" id="1.20.1290.10">
    <property type="entry name" value="AhpD-like"/>
    <property type="match status" value="1"/>
</dbReference>
<dbReference type="EMBL" id="AUZX01000046">
    <property type="protein sequence ID" value="EQD81214.1"/>
    <property type="molecule type" value="Genomic_DNA"/>
</dbReference>
<organism evidence="2">
    <name type="scientific">mine drainage metagenome</name>
    <dbReference type="NCBI Taxonomy" id="410659"/>
    <lineage>
        <taxon>unclassified sequences</taxon>
        <taxon>metagenomes</taxon>
        <taxon>ecological metagenomes</taxon>
    </lineage>
</organism>
<dbReference type="InterPro" id="IPR003779">
    <property type="entry name" value="CMD-like"/>
</dbReference>
<dbReference type="InterPro" id="IPR029032">
    <property type="entry name" value="AhpD-like"/>
</dbReference>
<dbReference type="PANTHER" id="PTHR35446:SF2">
    <property type="entry name" value="CARBOXYMUCONOLACTONE DECARBOXYLASE-LIKE DOMAIN-CONTAINING PROTEIN"/>
    <property type="match status" value="1"/>
</dbReference>
<keyword evidence="2" id="KW-0560">Oxidoreductase</keyword>
<feature type="non-terminal residue" evidence="2">
    <location>
        <position position="91"/>
    </location>
</feature>
<sequence>MALVKLIEESEAEGLVKEVYDDIMASRNLAKVPNYWKALAHRPEYLASTWNKLKTVMAEGSLDRRTKEIIAVAVSATNNCSYCLSSHTDAL</sequence>
<accession>T1DIM0</accession>
<protein>
    <submittedName>
        <fullName evidence="2">Alkylhydroperoxidase AhpD family core domain protein</fullName>
    </submittedName>
</protein>
<dbReference type="Pfam" id="PF02627">
    <property type="entry name" value="CMD"/>
    <property type="match status" value="1"/>
</dbReference>